<feature type="transmembrane region" description="Helical" evidence="1">
    <location>
        <begin position="127"/>
        <end position="153"/>
    </location>
</feature>
<dbReference type="EnsemblPlants" id="Pp3c1_5970V3.3">
    <property type="protein sequence ID" value="Pp3c1_5970V3.3"/>
    <property type="gene ID" value="Pp3c1_5970"/>
</dbReference>
<protein>
    <submittedName>
        <fullName evidence="2 3">Uncharacterized protein</fullName>
    </submittedName>
</protein>
<feature type="transmembrane region" description="Helical" evidence="1">
    <location>
        <begin position="173"/>
        <end position="194"/>
    </location>
</feature>
<dbReference type="Proteomes" id="UP000006727">
    <property type="component" value="Chromosome 1"/>
</dbReference>
<reference evidence="2 4" key="1">
    <citation type="journal article" date="2008" name="Science">
        <title>The Physcomitrella genome reveals evolutionary insights into the conquest of land by plants.</title>
        <authorList>
            <person name="Rensing S."/>
            <person name="Lang D."/>
            <person name="Zimmer A."/>
            <person name="Terry A."/>
            <person name="Salamov A."/>
            <person name="Shapiro H."/>
            <person name="Nishiyama T."/>
            <person name="Perroud P.-F."/>
            <person name="Lindquist E."/>
            <person name="Kamisugi Y."/>
            <person name="Tanahashi T."/>
            <person name="Sakakibara K."/>
            <person name="Fujita T."/>
            <person name="Oishi K."/>
            <person name="Shin-I T."/>
            <person name="Kuroki Y."/>
            <person name="Toyoda A."/>
            <person name="Suzuki Y."/>
            <person name="Hashimoto A."/>
            <person name="Yamaguchi K."/>
            <person name="Sugano A."/>
            <person name="Kohara Y."/>
            <person name="Fujiyama A."/>
            <person name="Anterola A."/>
            <person name="Aoki S."/>
            <person name="Ashton N."/>
            <person name="Barbazuk W.B."/>
            <person name="Barker E."/>
            <person name="Bennetzen J."/>
            <person name="Bezanilla M."/>
            <person name="Blankenship R."/>
            <person name="Cho S.H."/>
            <person name="Dutcher S."/>
            <person name="Estelle M."/>
            <person name="Fawcett J.A."/>
            <person name="Gundlach H."/>
            <person name="Hanada K."/>
            <person name="Heyl A."/>
            <person name="Hicks K.A."/>
            <person name="Hugh J."/>
            <person name="Lohr M."/>
            <person name="Mayer K."/>
            <person name="Melkozernov A."/>
            <person name="Murata T."/>
            <person name="Nelson D."/>
            <person name="Pils B."/>
            <person name="Prigge M."/>
            <person name="Reiss B."/>
            <person name="Renner T."/>
            <person name="Rombauts S."/>
            <person name="Rushton P."/>
            <person name="Sanderfoot A."/>
            <person name="Schween G."/>
            <person name="Shiu S.-H."/>
            <person name="Stueber K."/>
            <person name="Theodoulou F.L."/>
            <person name="Tu H."/>
            <person name="Van de Peer Y."/>
            <person name="Verrier P.J."/>
            <person name="Waters E."/>
            <person name="Wood A."/>
            <person name="Yang L."/>
            <person name="Cove D."/>
            <person name="Cuming A."/>
            <person name="Hasebe M."/>
            <person name="Lucas S."/>
            <person name="Mishler D.B."/>
            <person name="Reski R."/>
            <person name="Grigoriev I."/>
            <person name="Quatrano R.S."/>
            <person name="Boore J.L."/>
        </authorList>
    </citation>
    <scope>NUCLEOTIDE SEQUENCE [LARGE SCALE GENOMIC DNA]</scope>
    <source>
        <strain evidence="3 4">cv. Gransden 2004</strain>
    </source>
</reference>
<feature type="transmembrane region" description="Helical" evidence="1">
    <location>
        <begin position="21"/>
        <end position="43"/>
    </location>
</feature>
<evidence type="ECO:0000313" key="3">
    <source>
        <dbReference type="EnsemblPlants" id="Pp3c1_5970V3.1"/>
    </source>
</evidence>
<keyword evidence="1" id="KW-0472">Membrane</keyword>
<dbReference type="EnsemblPlants" id="Pp3c1_5970V3.1">
    <property type="protein sequence ID" value="Pp3c1_5970V3.1"/>
    <property type="gene ID" value="Pp3c1_5970"/>
</dbReference>
<dbReference type="PaxDb" id="3218-PP1S45_245V6.1"/>
<dbReference type="Gramene" id="Pp3c1_5970V3.1">
    <property type="protein sequence ID" value="Pp3c1_5970V3.1"/>
    <property type="gene ID" value="Pp3c1_5970"/>
</dbReference>
<evidence type="ECO:0000256" key="1">
    <source>
        <dbReference type="SAM" id="Phobius"/>
    </source>
</evidence>
<feature type="transmembrane region" description="Helical" evidence="1">
    <location>
        <begin position="240"/>
        <end position="258"/>
    </location>
</feature>
<reference evidence="3" key="3">
    <citation type="submission" date="2020-12" db="UniProtKB">
        <authorList>
            <consortium name="EnsemblPlants"/>
        </authorList>
    </citation>
    <scope>IDENTIFICATION</scope>
</reference>
<name>A0A2K1L755_PHYPA</name>
<evidence type="ECO:0000313" key="4">
    <source>
        <dbReference type="Proteomes" id="UP000006727"/>
    </source>
</evidence>
<dbReference type="Gramene" id="Pp3c1_5970V3.3">
    <property type="protein sequence ID" value="Pp3c1_5970V3.3"/>
    <property type="gene ID" value="Pp3c1_5970"/>
</dbReference>
<feature type="transmembrane region" description="Helical" evidence="1">
    <location>
        <begin position="95"/>
        <end position="115"/>
    </location>
</feature>
<proteinExistence type="predicted"/>
<organism evidence="2">
    <name type="scientific">Physcomitrium patens</name>
    <name type="common">Spreading-leaved earth moss</name>
    <name type="synonym">Physcomitrella patens</name>
    <dbReference type="NCBI Taxonomy" id="3218"/>
    <lineage>
        <taxon>Eukaryota</taxon>
        <taxon>Viridiplantae</taxon>
        <taxon>Streptophyta</taxon>
        <taxon>Embryophyta</taxon>
        <taxon>Bryophyta</taxon>
        <taxon>Bryophytina</taxon>
        <taxon>Bryopsida</taxon>
        <taxon>Funariidae</taxon>
        <taxon>Funariales</taxon>
        <taxon>Funariaceae</taxon>
        <taxon>Physcomitrium</taxon>
    </lineage>
</organism>
<feature type="transmembrane region" description="Helical" evidence="1">
    <location>
        <begin position="201"/>
        <end position="220"/>
    </location>
</feature>
<sequence length="348" mass="38999">MNVVVLGCLERRFREEMAQSMGMRVAKSIPAVAWAILTASLLLRGSENGLKMLERGCPDRAAYSWRSNIAPLDKYLCVAVNFFIYTVRSDEGKWITGYLGTLLVSVLAFMAVEGSRIKSGLVLSATWIHAIIFQITGISVSFPLLWLPAYFVYDAGTRDPNVVWKKKISLVRVAAIAFAFLFLWLNAIALFFPLKTDKKQAACLLFLAMPILVTIVYLPFTTHPDAPQKKGHHGVIALHLLQAAFGLTWHLTALLYLFRDHEILGRVVQLFTSFRTEQWPAYFLLIDLVSLFLSFLYLTAVEDGLLITLVGLVGAVVFGPAFVVSAYCVYREQCISKALPRARNKRKD</sequence>
<keyword evidence="1" id="KW-1133">Transmembrane helix</keyword>
<dbReference type="AlphaFoldDB" id="A0A2K1L755"/>
<keyword evidence="4" id="KW-1185">Reference proteome</keyword>
<feature type="transmembrane region" description="Helical" evidence="1">
    <location>
        <begin position="304"/>
        <end position="330"/>
    </location>
</feature>
<feature type="transmembrane region" description="Helical" evidence="1">
    <location>
        <begin position="279"/>
        <end position="298"/>
    </location>
</feature>
<evidence type="ECO:0000313" key="2">
    <source>
        <dbReference type="EMBL" id="PNR61821.1"/>
    </source>
</evidence>
<dbReference type="EMBL" id="ABEU02000001">
    <property type="protein sequence ID" value="PNR61821.1"/>
    <property type="molecule type" value="Genomic_DNA"/>
</dbReference>
<reference evidence="2 4" key="2">
    <citation type="journal article" date="2018" name="Plant J.">
        <title>The Physcomitrella patens chromosome-scale assembly reveals moss genome structure and evolution.</title>
        <authorList>
            <person name="Lang D."/>
            <person name="Ullrich K.K."/>
            <person name="Murat F."/>
            <person name="Fuchs J."/>
            <person name="Jenkins J."/>
            <person name="Haas F.B."/>
            <person name="Piednoel M."/>
            <person name="Gundlach H."/>
            <person name="Van Bel M."/>
            <person name="Meyberg R."/>
            <person name="Vives C."/>
            <person name="Morata J."/>
            <person name="Symeonidi A."/>
            <person name="Hiss M."/>
            <person name="Muchero W."/>
            <person name="Kamisugi Y."/>
            <person name="Saleh O."/>
            <person name="Blanc G."/>
            <person name="Decker E.L."/>
            <person name="van Gessel N."/>
            <person name="Grimwood J."/>
            <person name="Hayes R.D."/>
            <person name="Graham S.W."/>
            <person name="Gunter L.E."/>
            <person name="McDaniel S.F."/>
            <person name="Hoernstein S.N.W."/>
            <person name="Larsson A."/>
            <person name="Li F.W."/>
            <person name="Perroud P.F."/>
            <person name="Phillips J."/>
            <person name="Ranjan P."/>
            <person name="Rokshar D.S."/>
            <person name="Rothfels C.J."/>
            <person name="Schneider L."/>
            <person name="Shu S."/>
            <person name="Stevenson D.W."/>
            <person name="Thummler F."/>
            <person name="Tillich M."/>
            <person name="Villarreal Aguilar J.C."/>
            <person name="Widiez T."/>
            <person name="Wong G.K."/>
            <person name="Wymore A."/>
            <person name="Zhang Y."/>
            <person name="Zimmer A.D."/>
            <person name="Quatrano R.S."/>
            <person name="Mayer K.F.X."/>
            <person name="Goodstein D."/>
            <person name="Casacuberta J.M."/>
            <person name="Vandepoele K."/>
            <person name="Reski R."/>
            <person name="Cuming A.C."/>
            <person name="Tuskan G.A."/>
            <person name="Maumus F."/>
            <person name="Salse J."/>
            <person name="Schmutz J."/>
            <person name="Rensing S.A."/>
        </authorList>
    </citation>
    <scope>NUCLEOTIDE SEQUENCE [LARGE SCALE GENOMIC DNA]</scope>
    <source>
        <strain evidence="3 4">cv. Gransden 2004</strain>
    </source>
</reference>
<keyword evidence="1" id="KW-0812">Transmembrane</keyword>
<dbReference type="STRING" id="3218.A0A2K1L755"/>
<gene>
    <name evidence="3" type="primary">LOC112292034</name>
    <name evidence="2" type="ORF">PHYPA_000245</name>
</gene>
<accession>A0A2K1L755</accession>